<evidence type="ECO:0000313" key="6">
    <source>
        <dbReference type="Proteomes" id="UP001141650"/>
    </source>
</evidence>
<keyword evidence="2" id="KW-0472">Membrane</keyword>
<feature type="compositionally biased region" description="Acidic residues" evidence="1">
    <location>
        <begin position="10"/>
        <end position="19"/>
    </location>
</feature>
<dbReference type="AlphaFoldDB" id="A0AA42BX22"/>
<dbReference type="EMBL" id="MVHD01000046">
    <property type="protein sequence ID" value="OQZ88800.1"/>
    <property type="molecule type" value="Genomic_DNA"/>
</dbReference>
<evidence type="ECO:0000313" key="5">
    <source>
        <dbReference type="Proteomes" id="UP000192319"/>
    </source>
</evidence>
<proteinExistence type="predicted"/>
<name>A0AA42BX22_9MYCO</name>
<evidence type="ECO:0000313" key="3">
    <source>
        <dbReference type="EMBL" id="MCV7377935.1"/>
    </source>
</evidence>
<evidence type="ECO:0000256" key="1">
    <source>
        <dbReference type="SAM" id="MobiDB-lite"/>
    </source>
</evidence>
<dbReference type="RefSeq" id="WP_083139914.1">
    <property type="nucleotide sequence ID" value="NZ_JACKVH010000011.1"/>
</dbReference>
<sequence>MADYQPLESLGDDQDDDDQIVPSPSDYADPGENPQTGVAKRSFWPKWMRRLVSRRQAVQNFDQAMAAHSLKVERSNLNFRRVYAAVLLVAMVIQVGIADWFFYLYLRAYEFRAPEQSMSVWIGAAVVQLIGLVVIITKYLFPNKD</sequence>
<keyword evidence="2" id="KW-1133">Transmembrane helix</keyword>
<organism evidence="3 6">
    <name type="scientific">Mycobacterium alsense</name>
    <dbReference type="NCBI Taxonomy" id="324058"/>
    <lineage>
        <taxon>Bacteria</taxon>
        <taxon>Bacillati</taxon>
        <taxon>Actinomycetota</taxon>
        <taxon>Actinomycetes</taxon>
        <taxon>Mycobacteriales</taxon>
        <taxon>Mycobacteriaceae</taxon>
        <taxon>Mycobacterium</taxon>
    </lineage>
</organism>
<gene>
    <name evidence="4" type="ORF">BST11_20985</name>
    <name evidence="3" type="ORF">H7K38_04620</name>
</gene>
<reference evidence="4 5" key="1">
    <citation type="submission" date="2017-02" db="EMBL/GenBank/DDBJ databases">
        <title>The new phylogeny of genus Mycobacterium.</title>
        <authorList>
            <person name="Tortoli E."/>
            <person name="Trovato A."/>
            <person name="Cirillo D.M."/>
        </authorList>
    </citation>
    <scope>NUCLEOTIDE SEQUENCE [LARGE SCALE GENOMIC DNA]</scope>
    <source>
        <strain evidence="4 5">DSM 45230</strain>
    </source>
</reference>
<reference evidence="3" key="3">
    <citation type="journal article" date="2022" name="BMC Genomics">
        <title>Comparative genome analysis of mycobacteria focusing on tRNA and non-coding RNA.</title>
        <authorList>
            <person name="Behra P.R.K."/>
            <person name="Pettersson B.M.F."/>
            <person name="Ramesh M."/>
            <person name="Das S."/>
            <person name="Dasgupta S."/>
            <person name="Kirsebom L.A."/>
        </authorList>
    </citation>
    <scope>NUCLEOTIDE SEQUENCE</scope>
    <source>
        <strain evidence="3">CCUG 55640</strain>
    </source>
</reference>
<feature type="transmembrane region" description="Helical" evidence="2">
    <location>
        <begin position="118"/>
        <end position="141"/>
    </location>
</feature>
<evidence type="ECO:0000313" key="4">
    <source>
        <dbReference type="EMBL" id="OQZ88800.1"/>
    </source>
</evidence>
<evidence type="ECO:0000256" key="2">
    <source>
        <dbReference type="SAM" id="Phobius"/>
    </source>
</evidence>
<dbReference type="Proteomes" id="UP001141650">
    <property type="component" value="Unassembled WGS sequence"/>
</dbReference>
<dbReference type="Proteomes" id="UP000192319">
    <property type="component" value="Unassembled WGS sequence"/>
</dbReference>
<feature type="transmembrane region" description="Helical" evidence="2">
    <location>
        <begin position="82"/>
        <end position="106"/>
    </location>
</feature>
<feature type="region of interest" description="Disordered" evidence="1">
    <location>
        <begin position="1"/>
        <end position="40"/>
    </location>
</feature>
<protein>
    <submittedName>
        <fullName evidence="3">Uncharacterized protein</fullName>
    </submittedName>
</protein>
<comment type="caution">
    <text evidence="3">The sequence shown here is derived from an EMBL/GenBank/DDBJ whole genome shotgun (WGS) entry which is preliminary data.</text>
</comment>
<reference evidence="3" key="2">
    <citation type="submission" date="2020-07" db="EMBL/GenBank/DDBJ databases">
        <authorList>
            <person name="Pettersson B.M.F."/>
            <person name="Behra P.R.K."/>
            <person name="Ramesh M."/>
            <person name="Das S."/>
            <person name="Dasgupta S."/>
            <person name="Kirsebom L.A."/>
        </authorList>
    </citation>
    <scope>NUCLEOTIDE SEQUENCE</scope>
    <source>
        <strain evidence="3">CCUG 55640</strain>
    </source>
</reference>
<dbReference type="EMBL" id="JACKVH010000011">
    <property type="protein sequence ID" value="MCV7377935.1"/>
    <property type="molecule type" value="Genomic_DNA"/>
</dbReference>
<keyword evidence="5" id="KW-1185">Reference proteome</keyword>
<accession>A0AA42BX22</accession>
<keyword evidence="2" id="KW-0812">Transmembrane</keyword>